<dbReference type="EMBL" id="SMTG01000004">
    <property type="protein sequence ID" value="TDK30824.1"/>
    <property type="molecule type" value="Genomic_DNA"/>
</dbReference>
<dbReference type="InterPro" id="IPR050073">
    <property type="entry name" value="2-IPM_HCS-like"/>
</dbReference>
<dbReference type="InterPro" id="IPR017629">
    <property type="entry name" value="4OH_2_O-val_aldolase"/>
</dbReference>
<dbReference type="CDD" id="cd07943">
    <property type="entry name" value="DRE_TIM_HOA"/>
    <property type="match status" value="1"/>
</dbReference>
<gene>
    <name evidence="9" type="primary">dmpG</name>
    <name evidence="9" type="ORF">E2F49_10805</name>
</gene>
<dbReference type="Proteomes" id="UP000295543">
    <property type="component" value="Unassembled WGS sequence"/>
</dbReference>
<dbReference type="GO" id="GO:0030145">
    <property type="term" value="F:manganese ion binding"/>
    <property type="evidence" value="ECO:0007669"/>
    <property type="project" value="UniProtKB-UniRule"/>
</dbReference>
<comment type="caution">
    <text evidence="9">The sequence shown here is derived from an EMBL/GenBank/DDBJ whole genome shotgun (WGS) entry which is preliminary data.</text>
</comment>
<organism evidence="9 10">
    <name type="scientific">Luteimonas terrae</name>
    <dbReference type="NCBI Taxonomy" id="1530191"/>
    <lineage>
        <taxon>Bacteria</taxon>
        <taxon>Pseudomonadati</taxon>
        <taxon>Pseudomonadota</taxon>
        <taxon>Gammaproteobacteria</taxon>
        <taxon>Lysobacterales</taxon>
        <taxon>Lysobacteraceae</taxon>
        <taxon>Luteimonas</taxon>
    </lineage>
</organism>
<evidence type="ECO:0000313" key="9">
    <source>
        <dbReference type="EMBL" id="TDK30824.1"/>
    </source>
</evidence>
<dbReference type="Pfam" id="PF07836">
    <property type="entry name" value="DmpG_comm"/>
    <property type="match status" value="1"/>
</dbReference>
<dbReference type="SUPFAM" id="SSF89000">
    <property type="entry name" value="post-HMGL domain-like"/>
    <property type="match status" value="1"/>
</dbReference>
<dbReference type="NCBIfam" id="NF006049">
    <property type="entry name" value="PRK08195.1"/>
    <property type="match status" value="1"/>
</dbReference>
<proteinExistence type="inferred from homology"/>
<keyword evidence="10" id="KW-1185">Reference proteome</keyword>
<dbReference type="RefSeq" id="WP_133393886.1">
    <property type="nucleotide sequence ID" value="NZ_SMTG01000004.1"/>
</dbReference>
<dbReference type="Gene3D" id="3.20.20.70">
    <property type="entry name" value="Aldolase class I"/>
    <property type="match status" value="1"/>
</dbReference>
<feature type="active site" description="Proton acceptor" evidence="6">
    <location>
        <position position="18"/>
    </location>
</feature>
<dbReference type="GO" id="GO:0009098">
    <property type="term" value="P:L-leucine biosynthetic process"/>
    <property type="evidence" value="ECO:0007669"/>
    <property type="project" value="TreeGrafter"/>
</dbReference>
<keyword evidence="3 6" id="KW-0058">Aromatic hydrocarbons catabolism</keyword>
<dbReference type="HAMAP" id="MF_01656">
    <property type="entry name" value="HOA"/>
    <property type="match status" value="1"/>
</dbReference>
<dbReference type="PANTHER" id="PTHR10277:SF9">
    <property type="entry name" value="2-ISOPROPYLMALATE SYNTHASE 1, CHLOROPLASTIC-RELATED"/>
    <property type="match status" value="1"/>
</dbReference>
<dbReference type="FunFam" id="1.10.8.60:FF:000042">
    <property type="entry name" value="4-hydroxy-2-oxovalerate aldolase"/>
    <property type="match status" value="1"/>
</dbReference>
<dbReference type="GO" id="GO:0008701">
    <property type="term" value="F:4-hydroxy-2-oxovalerate aldolase activity"/>
    <property type="evidence" value="ECO:0007669"/>
    <property type="project" value="UniProtKB-UniRule"/>
</dbReference>
<dbReference type="Pfam" id="PF00682">
    <property type="entry name" value="HMGL-like"/>
    <property type="match status" value="1"/>
</dbReference>
<evidence type="ECO:0000256" key="4">
    <source>
        <dbReference type="ARBA" id="ARBA00023211"/>
    </source>
</evidence>
<dbReference type="InterPro" id="IPR000891">
    <property type="entry name" value="PYR_CT"/>
</dbReference>
<feature type="binding site" evidence="6">
    <location>
        <position position="15"/>
    </location>
    <ligand>
        <name>Mn(2+)</name>
        <dbReference type="ChEBI" id="CHEBI:29035"/>
    </ligand>
</feature>
<feature type="binding site" evidence="6">
    <location>
        <position position="168"/>
    </location>
    <ligand>
        <name>substrate</name>
    </ligand>
</feature>
<dbReference type="AlphaFoldDB" id="A0A4V3ANE7"/>
<dbReference type="PROSITE" id="PS50991">
    <property type="entry name" value="PYR_CT"/>
    <property type="match status" value="1"/>
</dbReference>
<keyword evidence="2 6" id="KW-0479">Metal-binding</keyword>
<comment type="similarity">
    <text evidence="1 6">Belongs to the 4-hydroxy-2-oxovalerate aldolase family.</text>
</comment>
<dbReference type="SUPFAM" id="SSF51569">
    <property type="entry name" value="Aldolase"/>
    <property type="match status" value="1"/>
</dbReference>
<dbReference type="Gene3D" id="1.10.8.60">
    <property type="match status" value="1"/>
</dbReference>
<protein>
    <recommendedName>
        <fullName evidence="6 7">4-hydroxy-2-oxovalerate aldolase</fullName>
        <shortName evidence="6">HOA</shortName>
        <ecNumber evidence="6 7">4.1.3.39</ecNumber>
    </recommendedName>
    <alternativeName>
        <fullName evidence="6">4-hydroxy-2-keto-pentanoic acid aldolase</fullName>
    </alternativeName>
    <alternativeName>
        <fullName evidence="6">4-hydroxy-2-oxopentanoate aldolase</fullName>
    </alternativeName>
</protein>
<dbReference type="NCBIfam" id="TIGR03217">
    <property type="entry name" value="4OH_2_O_val_ald"/>
    <property type="match status" value="1"/>
</dbReference>
<dbReference type="InterPro" id="IPR013785">
    <property type="entry name" value="Aldolase_TIM"/>
</dbReference>
<evidence type="ECO:0000313" key="10">
    <source>
        <dbReference type="Proteomes" id="UP000295543"/>
    </source>
</evidence>
<evidence type="ECO:0000256" key="6">
    <source>
        <dbReference type="HAMAP-Rule" id="MF_01656"/>
    </source>
</evidence>
<feature type="site" description="Transition state stabilizer" evidence="6">
    <location>
        <position position="14"/>
    </location>
</feature>
<feature type="binding site" evidence="6">
    <location>
        <position position="197"/>
    </location>
    <ligand>
        <name>Mn(2+)</name>
        <dbReference type="ChEBI" id="CHEBI:29035"/>
    </ligand>
</feature>
<feature type="binding site" evidence="6">
    <location>
        <position position="288"/>
    </location>
    <ligand>
        <name>substrate</name>
    </ligand>
</feature>
<dbReference type="EC" id="4.1.3.39" evidence="6 7"/>
<evidence type="ECO:0000259" key="8">
    <source>
        <dbReference type="PROSITE" id="PS50991"/>
    </source>
</evidence>
<keyword evidence="4 6" id="KW-0464">Manganese</keyword>
<evidence type="ECO:0000256" key="2">
    <source>
        <dbReference type="ARBA" id="ARBA00022723"/>
    </source>
</evidence>
<dbReference type="InterPro" id="IPR012425">
    <property type="entry name" value="DmpG_comm"/>
</dbReference>
<feature type="domain" description="Pyruvate carboxyltransferase" evidence="8">
    <location>
        <begin position="6"/>
        <end position="258"/>
    </location>
</feature>
<evidence type="ECO:0000256" key="7">
    <source>
        <dbReference type="NCBIfam" id="TIGR03217"/>
    </source>
</evidence>
<evidence type="ECO:0000256" key="1">
    <source>
        <dbReference type="ARBA" id="ARBA00008944"/>
    </source>
</evidence>
<accession>A0A4V3ANE7</accession>
<dbReference type="OrthoDB" id="9803573at2"/>
<reference evidence="9 10" key="1">
    <citation type="submission" date="2019-03" db="EMBL/GenBank/DDBJ databases">
        <title>Luteimonas zhaokaii sp.nov., isolated from the rectal contents of Plateau pika in Yushu, Qinghai Province, China.</title>
        <authorList>
            <person name="Zhang G."/>
        </authorList>
    </citation>
    <scope>NUCLEOTIDE SEQUENCE [LARGE SCALE GENOMIC DNA]</scope>
    <source>
        <strain evidence="9 10">THG-MD21</strain>
    </source>
</reference>
<name>A0A4V3ANE7_9GAMM</name>
<evidence type="ECO:0000256" key="5">
    <source>
        <dbReference type="ARBA" id="ARBA00023239"/>
    </source>
</evidence>
<feature type="binding site" evidence="6">
    <location>
        <position position="197"/>
    </location>
    <ligand>
        <name>substrate</name>
    </ligand>
</feature>
<comment type="catalytic activity">
    <reaction evidence="6">
        <text>(S)-4-hydroxy-2-oxopentanoate = acetaldehyde + pyruvate</text>
        <dbReference type="Rhea" id="RHEA:22624"/>
        <dbReference type="ChEBI" id="CHEBI:15343"/>
        <dbReference type="ChEBI" id="CHEBI:15361"/>
        <dbReference type="ChEBI" id="CHEBI:73143"/>
        <dbReference type="EC" id="4.1.3.39"/>
    </reaction>
</comment>
<dbReference type="InterPro" id="IPR035685">
    <property type="entry name" value="DRE_TIM_HOA"/>
</dbReference>
<dbReference type="GO" id="GO:0003852">
    <property type="term" value="F:2-isopropylmalate synthase activity"/>
    <property type="evidence" value="ECO:0007669"/>
    <property type="project" value="TreeGrafter"/>
</dbReference>
<sequence length="348" mass="36834">MSARRLYISDVTLRDGSHAVRHQYTVAQMRQIAAALDAAGVDSIEVAHGDGLQGASFNYGFGAHSDLEWIEAVAETVQHAQVATLLLPGIGTVHDLKDAYVAGARVVRVATHCTEADVARQHIEAANALGMDAVGFLMMSHMAEPAALAAQAKKMESYGASCVYVVDSGGAMGMGQVRDRFRAFKDVLDSATQTGMHAHHNLSLGVANSIVAVEEGCDRIDASLAGMGAGAGNAPLEVFIAAASRLGWSHNCDLYALMDAADDIVRPLQERPVRVDRETLALGYAGVYSSFLRHAEAAAARFGISAVDILVELGKRRMVGGQEDMIVDVALDVARARRTADAQPEAHA</sequence>
<feature type="binding site" evidence="6">
    <location>
        <begin position="14"/>
        <end position="15"/>
    </location>
    <ligand>
        <name>substrate</name>
    </ligand>
</feature>
<feature type="binding site" evidence="6">
    <location>
        <position position="199"/>
    </location>
    <ligand>
        <name>Mn(2+)</name>
        <dbReference type="ChEBI" id="CHEBI:29035"/>
    </ligand>
</feature>
<evidence type="ECO:0000256" key="3">
    <source>
        <dbReference type="ARBA" id="ARBA00022797"/>
    </source>
</evidence>
<dbReference type="PANTHER" id="PTHR10277">
    <property type="entry name" value="HOMOCITRATE SYNTHASE-RELATED"/>
    <property type="match status" value="1"/>
</dbReference>
<keyword evidence="5 6" id="KW-0456">Lyase</keyword>